<feature type="region of interest" description="Disordered" evidence="1">
    <location>
        <begin position="1"/>
        <end position="40"/>
    </location>
</feature>
<evidence type="ECO:0000313" key="2">
    <source>
        <dbReference type="EMBL" id="RZF34622.1"/>
    </source>
</evidence>
<gene>
    <name evidence="2" type="ORF">LSTR_LSTR008647</name>
</gene>
<organism evidence="2 3">
    <name type="scientific">Laodelphax striatellus</name>
    <name type="common">Small brown planthopper</name>
    <name type="synonym">Delphax striatella</name>
    <dbReference type="NCBI Taxonomy" id="195883"/>
    <lineage>
        <taxon>Eukaryota</taxon>
        <taxon>Metazoa</taxon>
        <taxon>Ecdysozoa</taxon>
        <taxon>Arthropoda</taxon>
        <taxon>Hexapoda</taxon>
        <taxon>Insecta</taxon>
        <taxon>Pterygota</taxon>
        <taxon>Neoptera</taxon>
        <taxon>Paraneoptera</taxon>
        <taxon>Hemiptera</taxon>
        <taxon>Auchenorrhyncha</taxon>
        <taxon>Fulgoroidea</taxon>
        <taxon>Delphacidae</taxon>
        <taxon>Criomorphinae</taxon>
        <taxon>Laodelphax</taxon>
    </lineage>
</organism>
<dbReference type="OrthoDB" id="10595231at2759"/>
<accession>A0A482WN36</accession>
<proteinExistence type="predicted"/>
<dbReference type="AlphaFoldDB" id="A0A482WN36"/>
<dbReference type="EMBL" id="QKKF02030869">
    <property type="protein sequence ID" value="RZF34622.1"/>
    <property type="molecule type" value="Genomic_DNA"/>
</dbReference>
<feature type="region of interest" description="Disordered" evidence="1">
    <location>
        <begin position="131"/>
        <end position="155"/>
    </location>
</feature>
<evidence type="ECO:0000256" key="1">
    <source>
        <dbReference type="SAM" id="MobiDB-lite"/>
    </source>
</evidence>
<protein>
    <submittedName>
        <fullName evidence="2">Uncharacterized protein</fullName>
    </submittedName>
</protein>
<dbReference type="InParanoid" id="A0A482WN36"/>
<dbReference type="SMR" id="A0A482WN36"/>
<reference evidence="2 3" key="1">
    <citation type="journal article" date="2017" name="Gigascience">
        <title>Genome sequence of the small brown planthopper, Laodelphax striatellus.</title>
        <authorList>
            <person name="Zhu J."/>
            <person name="Jiang F."/>
            <person name="Wang X."/>
            <person name="Yang P."/>
            <person name="Bao Y."/>
            <person name="Zhao W."/>
            <person name="Wang W."/>
            <person name="Lu H."/>
            <person name="Wang Q."/>
            <person name="Cui N."/>
            <person name="Li J."/>
            <person name="Chen X."/>
            <person name="Luo L."/>
            <person name="Yu J."/>
            <person name="Kang L."/>
            <person name="Cui F."/>
        </authorList>
    </citation>
    <scope>NUCLEOTIDE SEQUENCE [LARGE SCALE GENOMIC DNA]</scope>
    <source>
        <strain evidence="2">Lst14</strain>
    </source>
</reference>
<sequence length="250" mass="28930">MKGILRTNKSKHCVTTTPNNKEHKKQIKTKKPSSLPATPSKEKCVTFENYNPPGVDGIIEIILPQDVDRRVGKVPLVPVRRLKSYQFVHREESIQPVERKMKLKRYKRPFTIKSNRNMNEDHLDTTKKNTYDYSKTINKPPNSKSRLTNNLPPMKNRYLDEKNVEKTRNLDEKSVENYLERKIGNGEKKENKKKVGNRIAENSVERKASAKSVEECKPKENEEESGDSEYSDEACKVEAKPSVIMIDIIF</sequence>
<evidence type="ECO:0000313" key="3">
    <source>
        <dbReference type="Proteomes" id="UP000291343"/>
    </source>
</evidence>
<dbReference type="Proteomes" id="UP000291343">
    <property type="component" value="Unassembled WGS sequence"/>
</dbReference>
<feature type="compositionally biased region" description="Basic and acidic residues" evidence="1">
    <location>
        <begin position="203"/>
        <end position="220"/>
    </location>
</feature>
<comment type="caution">
    <text evidence="2">The sequence shown here is derived from an EMBL/GenBank/DDBJ whole genome shotgun (WGS) entry which is preliminary data.</text>
</comment>
<keyword evidence="3" id="KW-1185">Reference proteome</keyword>
<name>A0A482WN36_LAOST</name>
<feature type="compositionally biased region" description="Basic residues" evidence="1">
    <location>
        <begin position="22"/>
        <end position="31"/>
    </location>
</feature>
<feature type="compositionally biased region" description="Acidic residues" evidence="1">
    <location>
        <begin position="221"/>
        <end position="232"/>
    </location>
</feature>
<feature type="region of interest" description="Disordered" evidence="1">
    <location>
        <begin position="189"/>
        <end position="234"/>
    </location>
</feature>
<feature type="compositionally biased region" description="Polar residues" evidence="1">
    <location>
        <begin position="131"/>
        <end position="151"/>
    </location>
</feature>